<feature type="region of interest" description="Disordered" evidence="1">
    <location>
        <begin position="39"/>
        <end position="79"/>
    </location>
</feature>
<reference evidence="2 3" key="1">
    <citation type="submission" date="2023-03" db="EMBL/GenBank/DDBJ databases">
        <title>WGS of Gossypium arboreum.</title>
        <authorList>
            <person name="Yu D."/>
        </authorList>
    </citation>
    <scope>NUCLEOTIDE SEQUENCE [LARGE SCALE GENOMIC DNA]</scope>
    <source>
        <tissue evidence="2">Leaf</tissue>
    </source>
</reference>
<sequence length="109" mass="12140">MSSHNPSNTDVETFMESTQKAMEAADTMARVGNGSLKRQKLDREYSSTGEKSKTRLVHHRSGKEPLVSKSVPYIPPQPTNVPLTESANIMDLLHLFQRLSPPNAKLGHR</sequence>
<gene>
    <name evidence="2" type="ORF">PVK06_020169</name>
</gene>
<evidence type="ECO:0000256" key="1">
    <source>
        <dbReference type="SAM" id="MobiDB-lite"/>
    </source>
</evidence>
<evidence type="ECO:0000313" key="2">
    <source>
        <dbReference type="EMBL" id="KAK5825345.1"/>
    </source>
</evidence>
<evidence type="ECO:0000313" key="3">
    <source>
        <dbReference type="Proteomes" id="UP001358586"/>
    </source>
</evidence>
<proteinExistence type="predicted"/>
<feature type="compositionally biased region" description="Basic and acidic residues" evidence="1">
    <location>
        <begin position="39"/>
        <end position="53"/>
    </location>
</feature>
<comment type="caution">
    <text evidence="2">The sequence shown here is derived from an EMBL/GenBank/DDBJ whole genome shotgun (WGS) entry which is preliminary data.</text>
</comment>
<keyword evidence="3" id="KW-1185">Reference proteome</keyword>
<accession>A0ABR0PMB1</accession>
<protein>
    <submittedName>
        <fullName evidence="2">Uncharacterized protein</fullName>
    </submittedName>
</protein>
<name>A0ABR0PMB1_GOSAR</name>
<dbReference type="Proteomes" id="UP001358586">
    <property type="component" value="Chromosome 6"/>
</dbReference>
<dbReference type="EMBL" id="JARKNE010000006">
    <property type="protein sequence ID" value="KAK5825345.1"/>
    <property type="molecule type" value="Genomic_DNA"/>
</dbReference>
<organism evidence="2 3">
    <name type="scientific">Gossypium arboreum</name>
    <name type="common">Tree cotton</name>
    <name type="synonym">Gossypium nanking</name>
    <dbReference type="NCBI Taxonomy" id="29729"/>
    <lineage>
        <taxon>Eukaryota</taxon>
        <taxon>Viridiplantae</taxon>
        <taxon>Streptophyta</taxon>
        <taxon>Embryophyta</taxon>
        <taxon>Tracheophyta</taxon>
        <taxon>Spermatophyta</taxon>
        <taxon>Magnoliopsida</taxon>
        <taxon>eudicotyledons</taxon>
        <taxon>Gunneridae</taxon>
        <taxon>Pentapetalae</taxon>
        <taxon>rosids</taxon>
        <taxon>malvids</taxon>
        <taxon>Malvales</taxon>
        <taxon>Malvaceae</taxon>
        <taxon>Malvoideae</taxon>
        <taxon>Gossypium</taxon>
    </lineage>
</organism>